<evidence type="ECO:0000313" key="1">
    <source>
        <dbReference type="EMBL" id="NNJ32260.1"/>
    </source>
</evidence>
<gene>
    <name evidence="1" type="ORF">G9470_21075</name>
</gene>
<evidence type="ECO:0000313" key="2">
    <source>
        <dbReference type="Proteomes" id="UP000539052"/>
    </source>
</evidence>
<comment type="caution">
    <text evidence="1">The sequence shown here is derived from an EMBL/GenBank/DDBJ whole genome shotgun (WGS) entry which is preliminary data.</text>
</comment>
<protein>
    <submittedName>
        <fullName evidence="1">WG repeat-containing protein</fullName>
    </submittedName>
</protein>
<keyword evidence="2" id="KW-1185">Reference proteome</keyword>
<dbReference type="RefSeq" id="WP_170823347.1">
    <property type="nucleotide sequence ID" value="NZ_JAAOXG010000056.1"/>
</dbReference>
<sequence length="197" mass="22818">MLSKVKVTQKVPCRMRYDDVWGNDNGFIKVAKDGMWGFIDQSGSEIIPLIYDSVGRFRCGLACVERFGLFGIIDRTGNEIIPCVYEEEFEFRSETTWAKRNGRYFLIDQCGAPICETAFDDIWSGFDDLCAVATNGKWGIISEITGELLIPQIYQQAYPLYHGLIRVKLQGRWGFRTRDFANYLYRNQGKRERCDMR</sequence>
<organism evidence="1 2">
    <name type="scientific">Lacrimispora defluvii</name>
    <dbReference type="NCBI Taxonomy" id="2719233"/>
    <lineage>
        <taxon>Bacteria</taxon>
        <taxon>Bacillati</taxon>
        <taxon>Bacillota</taxon>
        <taxon>Clostridia</taxon>
        <taxon>Lachnospirales</taxon>
        <taxon>Lachnospiraceae</taxon>
        <taxon>Lacrimispora</taxon>
    </lineage>
</organism>
<name>A0ABX1VV05_9FIRM</name>
<dbReference type="EMBL" id="JAAOXG010000056">
    <property type="protein sequence ID" value="NNJ32260.1"/>
    <property type="molecule type" value="Genomic_DNA"/>
</dbReference>
<dbReference type="Pfam" id="PF14903">
    <property type="entry name" value="WG_beta_rep"/>
    <property type="match status" value="3"/>
</dbReference>
<dbReference type="PANTHER" id="PTHR37841">
    <property type="entry name" value="GLR2918 PROTEIN"/>
    <property type="match status" value="1"/>
</dbReference>
<proteinExistence type="predicted"/>
<accession>A0ABX1VV05</accession>
<dbReference type="Proteomes" id="UP000539052">
    <property type="component" value="Unassembled WGS sequence"/>
</dbReference>
<dbReference type="PANTHER" id="PTHR37841:SF1">
    <property type="entry name" value="DUF3298 DOMAIN-CONTAINING PROTEIN"/>
    <property type="match status" value="1"/>
</dbReference>
<reference evidence="1 2" key="1">
    <citation type="submission" date="2020-03" db="EMBL/GenBank/DDBJ databases">
        <title>Genome Sequence of industrial isolate, B5A.</title>
        <authorList>
            <person name="Sharma S."/>
            <person name="Patil P.B."/>
            <person name="Korpole S."/>
        </authorList>
    </citation>
    <scope>NUCLEOTIDE SEQUENCE [LARGE SCALE GENOMIC DNA]</scope>
    <source>
        <strain evidence="1 2">PI-S10-B5A</strain>
    </source>
</reference>
<dbReference type="InterPro" id="IPR032774">
    <property type="entry name" value="WG_beta_rep"/>
</dbReference>